<dbReference type="Pfam" id="PF21180">
    <property type="entry name" value="TOP6A-Spo11_Toprim"/>
    <property type="match status" value="2"/>
</dbReference>
<feature type="compositionally biased region" description="Basic residues" evidence="11">
    <location>
        <begin position="197"/>
        <end position="210"/>
    </location>
</feature>
<feature type="compositionally biased region" description="Acidic residues" evidence="11">
    <location>
        <begin position="71"/>
        <end position="86"/>
    </location>
</feature>
<feature type="compositionally biased region" description="Low complexity" evidence="11">
    <location>
        <begin position="280"/>
        <end position="292"/>
    </location>
</feature>
<proteinExistence type="inferred from homology"/>
<dbReference type="Pfam" id="PF04406">
    <property type="entry name" value="TP6A_N"/>
    <property type="match status" value="1"/>
</dbReference>
<evidence type="ECO:0000259" key="12">
    <source>
        <dbReference type="Pfam" id="PF04406"/>
    </source>
</evidence>
<evidence type="ECO:0000313" key="15">
    <source>
        <dbReference type="Proteomes" id="UP000777482"/>
    </source>
</evidence>
<dbReference type="InterPro" id="IPR034136">
    <property type="entry name" value="TOPRIM_Topo6A/Spo11"/>
</dbReference>
<organism evidence="14 15">
    <name type="scientific">Rhodotorula mucilaginosa</name>
    <name type="common">Yeast</name>
    <name type="synonym">Rhodotorula rubra</name>
    <dbReference type="NCBI Taxonomy" id="5537"/>
    <lineage>
        <taxon>Eukaryota</taxon>
        <taxon>Fungi</taxon>
        <taxon>Dikarya</taxon>
        <taxon>Basidiomycota</taxon>
        <taxon>Pucciniomycotina</taxon>
        <taxon>Microbotryomycetes</taxon>
        <taxon>Sporidiobolales</taxon>
        <taxon>Sporidiobolaceae</taxon>
        <taxon>Rhodotorula</taxon>
    </lineage>
</organism>
<comment type="cofactor">
    <cofactor evidence="2">
        <name>Mg(2+)</name>
        <dbReference type="ChEBI" id="CHEBI:18420"/>
    </cofactor>
</comment>
<dbReference type="GO" id="GO:0000228">
    <property type="term" value="C:nuclear chromosome"/>
    <property type="evidence" value="ECO:0007669"/>
    <property type="project" value="TreeGrafter"/>
</dbReference>
<sequence length="770" mass="84019">MSTGLSLTDLEQAFGNWDDAPLSFEDLPPAAQPRKNAPSRSSTGFSALTMHSSDDPPLEFSDIDSLASEQLEMDIETFLDEDDFTSADESHSSTAEEDAVQTDEELPDLAFSSDEEDSWPDATLATPRRDLPTAKDDGLDDLGQGDPRFGRGRNPISDDGLLSFDHLDDLHPDSKPAPLDESDDEMLGHEDQLSTKKPPRCPRPRKRLKTLHSDSIQNETAEESPGLDAGRARDHPTNSRPRSPTQAEMDAFFGFVAAPAIQIDPQLLNMQVTPTWAGGDAAATEQAATQGERTTPEDRRADFGQEIRAWQRDKSTAQNATTDKKEASPRPYYQLERIPTVSASSGRPLTVAEKSLHIRTAFERIALSILQQIADNVLPPIQTEAAGSDRESTSDDRGQASAVPNAKALVVVLAKRGGKDRSVSKEQRIKYPHKVGKGEGVRLGARELAIFLRVVQLLLDGLKLGVVSTKRDLYYRDVQLFRKQQVVDAMIDDIAATLGVRRSDLNVVATSKGLFSGALRLVSQDGSALDGTGKAKQGALIPPSQKIAWIELDQVRWILIVEKDAVFSTLNDAGLTSDGELGNGILITGKGYPDVVTRELVVRLATAAPEYVPRPHSDPHDDTDESSSSIPIFALVDCDPHGLEILSTYCFGSRALAHEADQLAAPDIQWLGLKLDDAGKEGIGRDKLLPLKSTDRLKAHALLKRDGVPDDWKRELQQMLRLGCKAETEILSEKIPATVSSENDPQAAWSSSGVVHFVKRQLELALAVKR</sequence>
<name>A0A9P6W5W4_RHOMI</name>
<comment type="catalytic activity">
    <reaction evidence="1 10">
        <text>ATP-dependent breakage, passage and rejoining of double-stranded DNA.</text>
        <dbReference type="EC" id="5.6.2.2"/>
    </reaction>
</comment>
<keyword evidence="8 10" id="KW-0238">DNA-binding</keyword>
<dbReference type="GO" id="GO:0046872">
    <property type="term" value="F:metal ion binding"/>
    <property type="evidence" value="ECO:0007669"/>
    <property type="project" value="UniProtKB-KW"/>
</dbReference>
<evidence type="ECO:0000256" key="8">
    <source>
        <dbReference type="ARBA" id="ARBA00023125"/>
    </source>
</evidence>
<evidence type="ECO:0000256" key="11">
    <source>
        <dbReference type="SAM" id="MobiDB-lite"/>
    </source>
</evidence>
<dbReference type="GO" id="GO:0003677">
    <property type="term" value="F:DNA binding"/>
    <property type="evidence" value="ECO:0007669"/>
    <property type="project" value="UniProtKB-UniRule"/>
</dbReference>
<dbReference type="AlphaFoldDB" id="A0A9P6W5W4"/>
<feature type="compositionally biased region" description="Acidic residues" evidence="11">
    <location>
        <begin position="95"/>
        <end position="119"/>
    </location>
</feature>
<feature type="compositionally biased region" description="Polar residues" evidence="11">
    <location>
        <begin position="38"/>
        <end position="51"/>
    </location>
</feature>
<dbReference type="InterPro" id="IPR036078">
    <property type="entry name" value="Spo11/TopoVI_A_sf"/>
</dbReference>
<evidence type="ECO:0000256" key="6">
    <source>
        <dbReference type="ARBA" id="ARBA00022842"/>
    </source>
</evidence>
<dbReference type="InterPro" id="IPR036388">
    <property type="entry name" value="WH-like_DNA-bd_sf"/>
</dbReference>
<dbReference type="PANTHER" id="PTHR10848">
    <property type="entry name" value="MEIOTIC RECOMBINATION PROTEIN SPO11"/>
    <property type="match status" value="1"/>
</dbReference>
<comment type="similarity">
    <text evidence="3 10">Belongs to the TOP6A family.</text>
</comment>
<evidence type="ECO:0000256" key="5">
    <source>
        <dbReference type="ARBA" id="ARBA00022723"/>
    </source>
</evidence>
<feature type="domain" description="Spo11/DNA topoisomerase VI subunit A N-terminal" evidence="12">
    <location>
        <begin position="447"/>
        <end position="507"/>
    </location>
</feature>
<evidence type="ECO:0000256" key="9">
    <source>
        <dbReference type="ARBA" id="ARBA00023235"/>
    </source>
</evidence>
<dbReference type="InterPro" id="IPR013049">
    <property type="entry name" value="Spo11/TopoVI_A_N"/>
</dbReference>
<reference evidence="14 15" key="1">
    <citation type="submission" date="2020-11" db="EMBL/GenBank/DDBJ databases">
        <title>Kefir isolates.</title>
        <authorList>
            <person name="Marcisauskas S."/>
            <person name="Kim Y."/>
            <person name="Blasche S."/>
        </authorList>
    </citation>
    <scope>NUCLEOTIDE SEQUENCE [LARGE SCALE GENOMIC DNA]</scope>
    <source>
        <strain evidence="14 15">KR</strain>
    </source>
</reference>
<dbReference type="GO" id="GO:0005524">
    <property type="term" value="F:ATP binding"/>
    <property type="evidence" value="ECO:0007669"/>
    <property type="project" value="InterPro"/>
</dbReference>
<keyword evidence="5" id="KW-0479">Metal-binding</keyword>
<dbReference type="EC" id="5.6.2.2" evidence="4"/>
<evidence type="ECO:0000313" key="14">
    <source>
        <dbReference type="EMBL" id="KAG0664635.1"/>
    </source>
</evidence>
<feature type="compositionally biased region" description="Basic and acidic residues" evidence="11">
    <location>
        <begin position="294"/>
        <end position="315"/>
    </location>
</feature>
<dbReference type="OrthoDB" id="5377392at2759"/>
<feature type="compositionally biased region" description="Basic and acidic residues" evidence="11">
    <location>
        <begin position="127"/>
        <end position="137"/>
    </location>
</feature>
<accession>A0A9P6W5W4</accession>
<evidence type="ECO:0000256" key="10">
    <source>
        <dbReference type="PROSITE-ProRule" id="PRU01385"/>
    </source>
</evidence>
<dbReference type="PRINTS" id="PR01550">
    <property type="entry name" value="TOP6AFAMILY"/>
</dbReference>
<keyword evidence="6" id="KW-0460">Magnesium</keyword>
<dbReference type="Gene3D" id="1.10.10.10">
    <property type="entry name" value="Winged helix-like DNA-binding domain superfamily/Winged helix DNA-binding domain"/>
    <property type="match status" value="1"/>
</dbReference>
<feature type="region of interest" description="Disordered" evidence="11">
    <location>
        <begin position="18"/>
        <end position="246"/>
    </location>
</feature>
<dbReference type="InterPro" id="IPR002815">
    <property type="entry name" value="Spo11/TopoVI_A"/>
</dbReference>
<dbReference type="GO" id="GO:0000706">
    <property type="term" value="P:meiotic DNA double-strand break processing"/>
    <property type="evidence" value="ECO:0007669"/>
    <property type="project" value="TreeGrafter"/>
</dbReference>
<dbReference type="GO" id="GO:0007131">
    <property type="term" value="P:reciprocal meiotic recombination"/>
    <property type="evidence" value="ECO:0007669"/>
    <property type="project" value="TreeGrafter"/>
</dbReference>
<evidence type="ECO:0000259" key="13">
    <source>
        <dbReference type="Pfam" id="PF21180"/>
    </source>
</evidence>
<dbReference type="Gene3D" id="3.40.1360.10">
    <property type="match status" value="1"/>
</dbReference>
<protein>
    <recommendedName>
        <fullName evidence="4">DNA topoisomerase (ATP-hydrolyzing)</fullName>
        <ecNumber evidence="4">5.6.2.2</ecNumber>
    </recommendedName>
</protein>
<feature type="active site" description="O-(5'-phospho-DNA)-tyrosine intermediate" evidence="10">
    <location>
        <position position="475"/>
    </location>
</feature>
<evidence type="ECO:0000256" key="7">
    <source>
        <dbReference type="ARBA" id="ARBA00023029"/>
    </source>
</evidence>
<feature type="domain" description="Topoisomerase 6 subunit A/Spo11 TOPRIM" evidence="13">
    <location>
        <begin position="558"/>
        <end position="606"/>
    </location>
</feature>
<comment type="caution">
    <text evidence="14">The sequence shown here is derived from an EMBL/GenBank/DDBJ whole genome shotgun (WGS) entry which is preliminary data.</text>
</comment>
<gene>
    <name evidence="14" type="primary">SPO11</name>
    <name evidence="14" type="ORF">C6P46_001231</name>
</gene>
<dbReference type="Proteomes" id="UP000777482">
    <property type="component" value="Unassembled WGS sequence"/>
</dbReference>
<feature type="compositionally biased region" description="Basic and acidic residues" evidence="11">
    <location>
        <begin position="165"/>
        <end position="174"/>
    </location>
</feature>
<dbReference type="PROSITE" id="PS52041">
    <property type="entry name" value="TOPO_IIB"/>
    <property type="match status" value="1"/>
</dbReference>
<feature type="region of interest" description="Disordered" evidence="11">
    <location>
        <begin position="280"/>
        <end position="336"/>
    </location>
</feature>
<dbReference type="CDD" id="cd00223">
    <property type="entry name" value="TOPRIM_TopoIIB_SPO"/>
    <property type="match status" value="1"/>
</dbReference>
<keyword evidence="9 10" id="KW-0413">Isomerase</keyword>
<evidence type="ECO:0000256" key="1">
    <source>
        <dbReference type="ARBA" id="ARBA00000185"/>
    </source>
</evidence>
<dbReference type="PANTHER" id="PTHR10848:SF0">
    <property type="entry name" value="MEIOTIC RECOMBINATION PROTEIN SPO11"/>
    <property type="match status" value="1"/>
</dbReference>
<keyword evidence="15" id="KW-1185">Reference proteome</keyword>
<evidence type="ECO:0000256" key="4">
    <source>
        <dbReference type="ARBA" id="ARBA00012895"/>
    </source>
</evidence>
<dbReference type="GO" id="GO:0003918">
    <property type="term" value="F:DNA topoisomerase type II (double strand cut, ATP-hydrolyzing) activity"/>
    <property type="evidence" value="ECO:0007669"/>
    <property type="project" value="UniProtKB-UniRule"/>
</dbReference>
<dbReference type="SUPFAM" id="SSF56726">
    <property type="entry name" value="DNA topoisomerase IV, alpha subunit"/>
    <property type="match status" value="1"/>
</dbReference>
<evidence type="ECO:0000256" key="3">
    <source>
        <dbReference type="ARBA" id="ARBA00006559"/>
    </source>
</evidence>
<dbReference type="GO" id="GO:0042138">
    <property type="term" value="P:meiotic DNA double-strand break formation"/>
    <property type="evidence" value="ECO:0007669"/>
    <property type="project" value="TreeGrafter"/>
</dbReference>
<evidence type="ECO:0000256" key="2">
    <source>
        <dbReference type="ARBA" id="ARBA00001946"/>
    </source>
</evidence>
<feature type="domain" description="Topoisomerase 6 subunit A/Spo11 TOPRIM" evidence="13">
    <location>
        <begin position="628"/>
        <end position="737"/>
    </location>
</feature>
<keyword evidence="7 10" id="KW-0799">Topoisomerase</keyword>
<dbReference type="EMBL" id="PUHQ01000013">
    <property type="protein sequence ID" value="KAG0664635.1"/>
    <property type="molecule type" value="Genomic_DNA"/>
</dbReference>